<evidence type="ECO:0000313" key="4">
    <source>
        <dbReference type="Proteomes" id="UP000034603"/>
    </source>
</evidence>
<evidence type="ECO:0000259" key="2">
    <source>
        <dbReference type="Pfam" id="PF22725"/>
    </source>
</evidence>
<accession>A0A0G0I4W0</accession>
<gene>
    <name evidence="3" type="ORF">US62_C0006G0026</name>
</gene>
<sequence>MNKINIGVIGLGYWGPNYLRNFLRCEGVGQLWGCDISDSILTKIGKSFPQVQLVKDYHTLLEDKNINLLAIATPPETHFKIATDALKAGKHVFIAKPLTTNSKDALKLLKLAKQKKLLLHCDLTYLYTSGVRKIKELVSKKAIGKPLFYDSIRTNLGLFQNNANVVWDLAPHDLSILSFCFSLIPKSVFAVASKHFRKLHHEEVAHITIKYTHNFIAHIHVSWLSPVKIRSIFIGGTKKMISFDDVQPDEKVKIYDKGVDLPTESITPFKPIYRSGDIVIPRLDNNEALWIEINEVVNNIKNKTINYDIADLAVDNLLLLEACDKSIKHNKLIVL</sequence>
<name>A0A0G0I4W0_9BACT</name>
<dbReference type="PANTHER" id="PTHR43377:SF6">
    <property type="entry name" value="GFO_IDH_MOCA-LIKE OXIDOREDUCTASE N-TERMINAL DOMAIN-CONTAINING PROTEIN"/>
    <property type="match status" value="1"/>
</dbReference>
<dbReference type="InterPro" id="IPR000683">
    <property type="entry name" value="Gfo/Idh/MocA-like_OxRdtase_N"/>
</dbReference>
<dbReference type="GO" id="GO:0000166">
    <property type="term" value="F:nucleotide binding"/>
    <property type="evidence" value="ECO:0007669"/>
    <property type="project" value="InterPro"/>
</dbReference>
<comment type="caution">
    <text evidence="3">The sequence shown here is derived from an EMBL/GenBank/DDBJ whole genome shotgun (WGS) entry which is preliminary data.</text>
</comment>
<dbReference type="Proteomes" id="UP000034603">
    <property type="component" value="Unassembled WGS sequence"/>
</dbReference>
<dbReference type="Gene3D" id="3.40.50.720">
    <property type="entry name" value="NAD(P)-binding Rossmann-like Domain"/>
    <property type="match status" value="1"/>
</dbReference>
<feature type="domain" description="Gfo/Idh/MocA-like oxidoreductase N-terminal" evidence="1">
    <location>
        <begin position="4"/>
        <end position="120"/>
    </location>
</feature>
<dbReference type="PATRIC" id="fig|1618546.3.peg.195"/>
<dbReference type="SUPFAM" id="SSF51735">
    <property type="entry name" value="NAD(P)-binding Rossmann-fold domains"/>
    <property type="match status" value="1"/>
</dbReference>
<feature type="domain" description="GFO/IDH/MocA-like oxidoreductase" evidence="2">
    <location>
        <begin position="131"/>
        <end position="241"/>
    </location>
</feature>
<proteinExistence type="predicted"/>
<dbReference type="PANTHER" id="PTHR43377">
    <property type="entry name" value="BILIVERDIN REDUCTASE A"/>
    <property type="match status" value="1"/>
</dbReference>
<dbReference type="AlphaFoldDB" id="A0A0G0I4W0"/>
<dbReference type="InterPro" id="IPR055170">
    <property type="entry name" value="GFO_IDH_MocA-like_dom"/>
</dbReference>
<evidence type="ECO:0000313" key="3">
    <source>
        <dbReference type="EMBL" id="KKQ46015.1"/>
    </source>
</evidence>
<reference evidence="3 4" key="1">
    <citation type="journal article" date="2015" name="Nature">
        <title>rRNA introns, odd ribosomes, and small enigmatic genomes across a large radiation of phyla.</title>
        <authorList>
            <person name="Brown C.T."/>
            <person name="Hug L.A."/>
            <person name="Thomas B.C."/>
            <person name="Sharon I."/>
            <person name="Castelle C.J."/>
            <person name="Singh A."/>
            <person name="Wilkins M.J."/>
            <person name="Williams K.H."/>
            <person name="Banfield J.F."/>
        </authorList>
    </citation>
    <scope>NUCLEOTIDE SEQUENCE [LARGE SCALE GENOMIC DNA]</scope>
</reference>
<dbReference type="Pfam" id="PF01408">
    <property type="entry name" value="GFO_IDH_MocA"/>
    <property type="match status" value="1"/>
</dbReference>
<dbReference type="InterPro" id="IPR051450">
    <property type="entry name" value="Gfo/Idh/MocA_Oxidoreductases"/>
</dbReference>
<dbReference type="EMBL" id="LBTR01000006">
    <property type="protein sequence ID" value="KKQ46015.1"/>
    <property type="molecule type" value="Genomic_DNA"/>
</dbReference>
<protein>
    <submittedName>
        <fullName evidence="3">Uncharacterized protein</fullName>
    </submittedName>
</protein>
<evidence type="ECO:0000259" key="1">
    <source>
        <dbReference type="Pfam" id="PF01408"/>
    </source>
</evidence>
<dbReference type="Pfam" id="PF22725">
    <property type="entry name" value="GFO_IDH_MocA_C3"/>
    <property type="match status" value="1"/>
</dbReference>
<organism evidence="3 4">
    <name type="scientific">Candidatus Woesebacteria bacterium GW2011_GWA1_37_8</name>
    <dbReference type="NCBI Taxonomy" id="1618546"/>
    <lineage>
        <taxon>Bacteria</taxon>
        <taxon>Candidatus Woeseibacteriota</taxon>
    </lineage>
</organism>
<dbReference type="Gene3D" id="3.30.360.10">
    <property type="entry name" value="Dihydrodipicolinate Reductase, domain 2"/>
    <property type="match status" value="1"/>
</dbReference>
<dbReference type="InterPro" id="IPR036291">
    <property type="entry name" value="NAD(P)-bd_dom_sf"/>
</dbReference>
<dbReference type="SUPFAM" id="SSF55347">
    <property type="entry name" value="Glyceraldehyde-3-phosphate dehydrogenase-like, C-terminal domain"/>
    <property type="match status" value="1"/>
</dbReference>